<dbReference type="Proteomes" id="UP000789524">
    <property type="component" value="Unassembled WGS sequence"/>
</dbReference>
<evidence type="ECO:0000313" key="7">
    <source>
        <dbReference type="EMBL" id="CAG9577629.1"/>
    </source>
</evidence>
<dbReference type="GO" id="GO:0005737">
    <property type="term" value="C:cytoplasm"/>
    <property type="evidence" value="ECO:0007669"/>
    <property type="project" value="TreeGrafter"/>
</dbReference>
<dbReference type="AlphaFoldDB" id="A0A8J2R1C3"/>
<dbReference type="InterPro" id="IPR001179">
    <property type="entry name" value="PPIase_FKBP_dom"/>
</dbReference>
<dbReference type="InterPro" id="IPR042282">
    <property type="entry name" value="FKBP6/shu"/>
</dbReference>
<dbReference type="PANTHER" id="PTHR46674">
    <property type="entry name" value="INACTIVE PEPTIDYL-PROLYL CIS-TRANS ISOMERASE FKBP6"/>
    <property type="match status" value="1"/>
</dbReference>
<keyword evidence="2" id="KW-0677">Repeat</keyword>
<dbReference type="Pfam" id="PF00254">
    <property type="entry name" value="FKBP_C"/>
    <property type="match status" value="1"/>
</dbReference>
<comment type="similarity">
    <text evidence="1">Belongs to the FKBP6 family.</text>
</comment>
<evidence type="ECO:0000313" key="8">
    <source>
        <dbReference type="Proteomes" id="UP000789524"/>
    </source>
</evidence>
<keyword evidence="4" id="KW-0413">Isomerase</keyword>
<sequence>MDEVFRDPVTFSKGVRLQELINGEAEFHIDLDFKKTQMGLMGTCDDDLFPDMEENDNDTDDMKILEDSMEAVVLSCPEYHSFDDLSSKMIDCVPSGDVKMLIIEEGSGCLIPQDAIVTIHYAAYFEKTTIPFDSTLTMNNGLPLKMQLGKGRFIPGLEIGLTCVRGPKAHFQLMLSPRVAWGERGALPRIRPDRALFIIQIYDVTDVSAPARFNDLPMEEQRKFQVTMETVKSIHSQAKELYSKKKYIKAIRNYQQSVSILNICNTKDENEENSVKDLKIKSYTNLAVCYYKLSKPKYVLNMCETLDYLTNTDKHCKILFYYARAYEMLNKYDLAMTYYKKALKIEPHNKEIGDALTNLDKYNKNSAVKEKEIWRNVFKSDLNKKVQYNVDEDFQNSVNNMCQELAGKVEYSKFDLPSGLTKDEVECIKDVCSKFESLVVMETGAGKNVSIVKRLSN</sequence>
<name>A0A8J2R1C3_9NEOP</name>
<dbReference type="EC" id="5.2.1.8" evidence="4"/>
<protein>
    <recommendedName>
        <fullName evidence="4">peptidylprolyl isomerase</fullName>
        <ecNumber evidence="4">5.2.1.8</ecNumber>
    </recommendedName>
</protein>
<evidence type="ECO:0000256" key="1">
    <source>
        <dbReference type="ARBA" id="ARBA00009648"/>
    </source>
</evidence>
<organism evidence="7 8">
    <name type="scientific">Danaus chrysippus</name>
    <name type="common">African queen</name>
    <dbReference type="NCBI Taxonomy" id="151541"/>
    <lineage>
        <taxon>Eukaryota</taxon>
        <taxon>Metazoa</taxon>
        <taxon>Ecdysozoa</taxon>
        <taxon>Arthropoda</taxon>
        <taxon>Hexapoda</taxon>
        <taxon>Insecta</taxon>
        <taxon>Pterygota</taxon>
        <taxon>Neoptera</taxon>
        <taxon>Endopterygota</taxon>
        <taxon>Lepidoptera</taxon>
        <taxon>Glossata</taxon>
        <taxon>Ditrysia</taxon>
        <taxon>Papilionoidea</taxon>
        <taxon>Nymphalidae</taxon>
        <taxon>Danainae</taxon>
        <taxon>Danaini</taxon>
        <taxon>Danaina</taxon>
        <taxon>Danaus</taxon>
        <taxon>Anosia</taxon>
    </lineage>
</organism>
<feature type="repeat" description="TPR" evidence="5">
    <location>
        <begin position="316"/>
        <end position="349"/>
    </location>
</feature>
<feature type="domain" description="PPIase FKBP-type" evidence="6">
    <location>
        <begin position="114"/>
        <end position="196"/>
    </location>
</feature>
<dbReference type="InterPro" id="IPR019734">
    <property type="entry name" value="TPR_rpt"/>
</dbReference>
<evidence type="ECO:0000256" key="4">
    <source>
        <dbReference type="PROSITE-ProRule" id="PRU00277"/>
    </source>
</evidence>
<dbReference type="PANTHER" id="PTHR46674:SF1">
    <property type="entry name" value="INACTIVE PEPTIDYL-PROLYL CIS-TRANS ISOMERASE FKBP6"/>
    <property type="match status" value="1"/>
</dbReference>
<dbReference type="InterPro" id="IPR013105">
    <property type="entry name" value="TPR_2"/>
</dbReference>
<dbReference type="SUPFAM" id="SSF54534">
    <property type="entry name" value="FKBP-like"/>
    <property type="match status" value="1"/>
</dbReference>
<gene>
    <name evidence="7" type="ORF">DCHRY22_LOCUS12443</name>
</gene>
<evidence type="ECO:0000256" key="5">
    <source>
        <dbReference type="PROSITE-ProRule" id="PRU00339"/>
    </source>
</evidence>
<keyword evidence="3 5" id="KW-0802">TPR repeat</keyword>
<reference evidence="7" key="1">
    <citation type="submission" date="2021-09" db="EMBL/GenBank/DDBJ databases">
        <authorList>
            <person name="Martin H S."/>
        </authorList>
    </citation>
    <scope>NUCLEOTIDE SEQUENCE</scope>
</reference>
<dbReference type="Gene3D" id="1.25.40.10">
    <property type="entry name" value="Tetratricopeptide repeat domain"/>
    <property type="match status" value="1"/>
</dbReference>
<dbReference type="GO" id="GO:0003755">
    <property type="term" value="F:peptidyl-prolyl cis-trans isomerase activity"/>
    <property type="evidence" value="ECO:0007669"/>
    <property type="project" value="UniProtKB-KW"/>
</dbReference>
<dbReference type="PROSITE" id="PS50059">
    <property type="entry name" value="FKBP_PPIASE"/>
    <property type="match status" value="1"/>
</dbReference>
<keyword evidence="4" id="KW-0697">Rotamase</keyword>
<comment type="caution">
    <text evidence="7">The sequence shown here is derived from an EMBL/GenBank/DDBJ whole genome shotgun (WGS) entry which is preliminary data.</text>
</comment>
<dbReference type="GO" id="GO:0051879">
    <property type="term" value="F:Hsp90 protein binding"/>
    <property type="evidence" value="ECO:0007669"/>
    <property type="project" value="TreeGrafter"/>
</dbReference>
<dbReference type="OrthoDB" id="8116123at2759"/>
<dbReference type="SMART" id="SM00028">
    <property type="entry name" value="TPR"/>
    <property type="match status" value="3"/>
</dbReference>
<dbReference type="GO" id="GO:0034587">
    <property type="term" value="P:piRNA processing"/>
    <property type="evidence" value="ECO:0007669"/>
    <property type="project" value="TreeGrafter"/>
</dbReference>
<accession>A0A8J2R1C3</accession>
<dbReference type="GO" id="GO:0007283">
    <property type="term" value="P:spermatogenesis"/>
    <property type="evidence" value="ECO:0007669"/>
    <property type="project" value="TreeGrafter"/>
</dbReference>
<dbReference type="SUPFAM" id="SSF48452">
    <property type="entry name" value="TPR-like"/>
    <property type="match status" value="1"/>
</dbReference>
<dbReference type="InterPro" id="IPR046357">
    <property type="entry name" value="PPIase_dom_sf"/>
</dbReference>
<proteinExistence type="inferred from homology"/>
<dbReference type="PROSITE" id="PS50005">
    <property type="entry name" value="TPR"/>
    <property type="match status" value="1"/>
</dbReference>
<dbReference type="EMBL" id="CAKASE010000076">
    <property type="protein sequence ID" value="CAG9577629.1"/>
    <property type="molecule type" value="Genomic_DNA"/>
</dbReference>
<keyword evidence="8" id="KW-1185">Reference proteome</keyword>
<dbReference type="Gene3D" id="3.10.50.40">
    <property type="match status" value="1"/>
</dbReference>
<dbReference type="Pfam" id="PF07719">
    <property type="entry name" value="TPR_2"/>
    <property type="match status" value="1"/>
</dbReference>
<evidence type="ECO:0000256" key="2">
    <source>
        <dbReference type="ARBA" id="ARBA00022737"/>
    </source>
</evidence>
<evidence type="ECO:0000256" key="3">
    <source>
        <dbReference type="ARBA" id="ARBA00022803"/>
    </source>
</evidence>
<dbReference type="InterPro" id="IPR011990">
    <property type="entry name" value="TPR-like_helical_dom_sf"/>
</dbReference>
<comment type="catalytic activity">
    <reaction evidence="4">
        <text>[protein]-peptidylproline (omega=180) = [protein]-peptidylproline (omega=0)</text>
        <dbReference type="Rhea" id="RHEA:16237"/>
        <dbReference type="Rhea" id="RHEA-COMP:10747"/>
        <dbReference type="Rhea" id="RHEA-COMP:10748"/>
        <dbReference type="ChEBI" id="CHEBI:83833"/>
        <dbReference type="ChEBI" id="CHEBI:83834"/>
        <dbReference type="EC" id="5.2.1.8"/>
    </reaction>
</comment>
<evidence type="ECO:0000259" key="6">
    <source>
        <dbReference type="PROSITE" id="PS50059"/>
    </source>
</evidence>